<comment type="caution">
    <text evidence="1">The sequence shown here is derived from an EMBL/GenBank/DDBJ whole genome shotgun (WGS) entry which is preliminary data.</text>
</comment>
<reference evidence="1 2" key="1">
    <citation type="submission" date="2015-01" db="EMBL/GenBank/DDBJ databases">
        <title>Evolution of Trichinella species and genotypes.</title>
        <authorList>
            <person name="Korhonen P.K."/>
            <person name="Edoardo P."/>
            <person name="Giuseppe L.R."/>
            <person name="Gasser R.B."/>
        </authorList>
    </citation>
    <scope>NUCLEOTIDE SEQUENCE [LARGE SCALE GENOMIC DNA]</scope>
    <source>
        <strain evidence="1">ISS120</strain>
    </source>
</reference>
<evidence type="ECO:0000313" key="2">
    <source>
        <dbReference type="Proteomes" id="UP000054653"/>
    </source>
</evidence>
<sequence length="88" mass="9579">MLKIFVQLKLLNRNVIYRSSDFIHLDRAPLSFWANLISTNSPMSSSSTTSISPTRSNAFSSSSGWFSMLLSSLPESAAAGNNTTTCIT</sequence>
<evidence type="ECO:0000313" key="1">
    <source>
        <dbReference type="EMBL" id="KRY24274.1"/>
    </source>
</evidence>
<keyword evidence="2" id="KW-1185">Reference proteome</keyword>
<accession>A0A0V1AHF7</accession>
<organism evidence="1 2">
    <name type="scientific">Trichinella britovi</name>
    <name type="common">Parasitic roundworm</name>
    <dbReference type="NCBI Taxonomy" id="45882"/>
    <lineage>
        <taxon>Eukaryota</taxon>
        <taxon>Metazoa</taxon>
        <taxon>Ecdysozoa</taxon>
        <taxon>Nematoda</taxon>
        <taxon>Enoplea</taxon>
        <taxon>Dorylaimia</taxon>
        <taxon>Trichinellida</taxon>
        <taxon>Trichinellidae</taxon>
        <taxon>Trichinella</taxon>
    </lineage>
</organism>
<protein>
    <submittedName>
        <fullName evidence="1">Uncharacterized protein</fullName>
    </submittedName>
</protein>
<proteinExistence type="predicted"/>
<gene>
    <name evidence="1" type="ORF">T03_17532</name>
</gene>
<dbReference type="EMBL" id="JYDI01003227">
    <property type="protein sequence ID" value="KRY24274.1"/>
    <property type="molecule type" value="Genomic_DNA"/>
</dbReference>
<name>A0A0V1AHF7_TRIBR</name>
<dbReference type="Proteomes" id="UP000054653">
    <property type="component" value="Unassembled WGS sequence"/>
</dbReference>
<feature type="non-terminal residue" evidence="1">
    <location>
        <position position="88"/>
    </location>
</feature>
<dbReference type="AlphaFoldDB" id="A0A0V1AHF7"/>